<keyword evidence="5 7" id="KW-0472">Membrane</keyword>
<feature type="compositionally biased region" description="Basic residues" evidence="6">
    <location>
        <begin position="1"/>
        <end position="11"/>
    </location>
</feature>
<dbReference type="GO" id="GO:0016020">
    <property type="term" value="C:membrane"/>
    <property type="evidence" value="ECO:0007669"/>
    <property type="project" value="UniProtKB-SubCell"/>
</dbReference>
<feature type="transmembrane region" description="Helical" evidence="7">
    <location>
        <begin position="338"/>
        <end position="358"/>
    </location>
</feature>
<organism evidence="9">
    <name type="scientific">Theileria annulata</name>
    <dbReference type="NCBI Taxonomy" id="5874"/>
    <lineage>
        <taxon>Eukaryota</taxon>
        <taxon>Sar</taxon>
        <taxon>Alveolata</taxon>
        <taxon>Apicomplexa</taxon>
        <taxon>Aconoidasida</taxon>
        <taxon>Piroplasmida</taxon>
        <taxon>Theileriidae</taxon>
        <taxon>Theileria</taxon>
    </lineage>
</organism>
<feature type="transmembrane region" description="Helical" evidence="7">
    <location>
        <begin position="370"/>
        <end position="389"/>
    </location>
</feature>
<comment type="subcellular location">
    <subcellularLocation>
        <location evidence="1">Membrane</location>
        <topology evidence="1">Multi-pass membrane protein</topology>
    </subcellularLocation>
</comment>
<evidence type="ECO:0000256" key="2">
    <source>
        <dbReference type="ARBA" id="ARBA00010596"/>
    </source>
</evidence>
<feature type="transmembrane region" description="Helical" evidence="7">
    <location>
        <begin position="313"/>
        <end position="332"/>
    </location>
</feature>
<protein>
    <submittedName>
        <fullName evidence="9">Uncharacterized protein</fullName>
    </submittedName>
</protein>
<feature type="compositionally biased region" description="Polar residues" evidence="6">
    <location>
        <begin position="37"/>
        <end position="79"/>
    </location>
</feature>
<dbReference type="EMBL" id="UIVT01000001">
    <property type="protein sequence ID" value="SVP88926.1"/>
    <property type="molecule type" value="Genomic_DNA"/>
</dbReference>
<feature type="transmembrane region" description="Helical" evidence="7">
    <location>
        <begin position="395"/>
        <end position="416"/>
    </location>
</feature>
<dbReference type="GO" id="GO:0048280">
    <property type="term" value="P:vesicle fusion with Golgi apparatus"/>
    <property type="evidence" value="ECO:0007669"/>
    <property type="project" value="TreeGrafter"/>
</dbReference>
<feature type="region of interest" description="Disordered" evidence="6">
    <location>
        <begin position="1"/>
        <end position="88"/>
    </location>
</feature>
<evidence type="ECO:0000256" key="7">
    <source>
        <dbReference type="SAM" id="Phobius"/>
    </source>
</evidence>
<evidence type="ECO:0000256" key="1">
    <source>
        <dbReference type="ARBA" id="ARBA00004141"/>
    </source>
</evidence>
<evidence type="ECO:0000256" key="5">
    <source>
        <dbReference type="ARBA" id="ARBA00023136"/>
    </source>
</evidence>
<dbReference type="EMBL" id="UIVS01000001">
    <property type="protein sequence ID" value="SVP90069.1"/>
    <property type="molecule type" value="Genomic_DNA"/>
</dbReference>
<sequence length="460" mass="51609">MTGNIRSRRAYHNTFGDEVQDTQNKEQFPTQGREVFSNPTQSHNTPFQNQSSFHNYPTHNTFTSTPKNVMSSDGKTPFTTDADKGNLNPRPFNSVPNIVSSPFSQNQPTNITSSPFRNTSIPVPSHPFNTNPANIFNPNPVQNFNPNQNFNPSVNPSVTQNISGNMNVPNQSQLLEDRSMMYLEGQLNQTTNISSPFSQTSSSSAFNQASNVQTAFSQTTNVNTNPLRPNFTNPTSLVANKLGGNRFSPLQSQLGAQLTKFGEMYTQRLQQSEEEDVVDPPLLDELGINLVEIYEHLVGVVLPKKGNSLFLNYNDLSGPLLIFVTFAMGLMFSGKICFSIIYVLSVFCNLGIYLLFNFLNERYISLSKTVTIMGYSLLPLCLTPVIWLFSRFLKLVSVILVYLCVVWSTVSATYLFQAVSYGTTNNVLGVGFRWKVLLCHVSDFTLLHHLCKRRYLLIYF</sequence>
<reference evidence="9" key="1">
    <citation type="submission" date="2018-07" db="EMBL/GenBank/DDBJ databases">
        <authorList>
            <person name="Quirk P.G."/>
            <person name="Krulwich T.A."/>
        </authorList>
    </citation>
    <scope>NUCLEOTIDE SEQUENCE</scope>
    <source>
        <strain evidence="9">Anand</strain>
    </source>
</reference>
<evidence type="ECO:0000313" key="9">
    <source>
        <dbReference type="EMBL" id="SVP90069.1"/>
    </source>
</evidence>
<feature type="compositionally biased region" description="Polar residues" evidence="6">
    <location>
        <begin position="21"/>
        <end position="30"/>
    </location>
</feature>
<gene>
    <name evidence="8" type="ORF">TAT_000077800</name>
    <name evidence="9" type="ORF">TAV_000077300</name>
</gene>
<evidence type="ECO:0000256" key="6">
    <source>
        <dbReference type="SAM" id="MobiDB-lite"/>
    </source>
</evidence>
<accession>A0A3B0MXW1</accession>
<dbReference type="PANTHER" id="PTHR21236">
    <property type="entry name" value="GOLGI MEMBRANE PROTEIN YIP1"/>
    <property type="match status" value="1"/>
</dbReference>
<evidence type="ECO:0000256" key="3">
    <source>
        <dbReference type="ARBA" id="ARBA00022692"/>
    </source>
</evidence>
<keyword evidence="4 7" id="KW-1133">Transmembrane helix</keyword>
<dbReference type="PANTHER" id="PTHR21236:SF2">
    <property type="entry name" value="PROTEIN YIPF"/>
    <property type="match status" value="1"/>
</dbReference>
<comment type="similarity">
    <text evidence="2">Belongs to the YIP1 family.</text>
</comment>
<dbReference type="GO" id="GO:0006888">
    <property type="term" value="P:endoplasmic reticulum to Golgi vesicle-mediated transport"/>
    <property type="evidence" value="ECO:0007669"/>
    <property type="project" value="InterPro"/>
</dbReference>
<dbReference type="InterPro" id="IPR045231">
    <property type="entry name" value="Yip1/4-like"/>
</dbReference>
<proteinExistence type="inferred from homology"/>
<dbReference type="VEuPathDB" id="PiroplasmaDB:TA05660"/>
<evidence type="ECO:0000313" key="8">
    <source>
        <dbReference type="EMBL" id="SVP88926.1"/>
    </source>
</evidence>
<dbReference type="AlphaFoldDB" id="A0A3B0MXW1"/>
<keyword evidence="3 7" id="KW-0812">Transmembrane</keyword>
<evidence type="ECO:0000256" key="4">
    <source>
        <dbReference type="ARBA" id="ARBA00022989"/>
    </source>
</evidence>
<name>A0A3B0MXW1_THEAN</name>
<dbReference type="GO" id="GO:0005802">
    <property type="term" value="C:trans-Golgi network"/>
    <property type="evidence" value="ECO:0007669"/>
    <property type="project" value="TreeGrafter"/>
</dbReference>